<dbReference type="GO" id="GO:0009294">
    <property type="term" value="P:DNA-mediated transformation"/>
    <property type="evidence" value="ECO:0007669"/>
    <property type="project" value="InterPro"/>
</dbReference>
<keyword evidence="4" id="KW-1185">Reference proteome</keyword>
<dbReference type="Pfam" id="PF02481">
    <property type="entry name" value="DNA_processg_A"/>
    <property type="match status" value="1"/>
</dbReference>
<proteinExistence type="inferred from homology"/>
<dbReference type="AlphaFoldDB" id="A0A0A5GIU4"/>
<evidence type="ECO:0000256" key="1">
    <source>
        <dbReference type="ARBA" id="ARBA00006525"/>
    </source>
</evidence>
<dbReference type="RefSeq" id="WP_051239688.1">
    <property type="nucleotide sequence ID" value="NZ_AULI01000005.1"/>
</dbReference>
<name>A0A0A5GIU4_9BACI</name>
<dbReference type="EMBL" id="AVPE01000003">
    <property type="protein sequence ID" value="KGX93181.1"/>
    <property type="molecule type" value="Genomic_DNA"/>
</dbReference>
<comment type="caution">
    <text evidence="3">The sequence shown here is derived from an EMBL/GenBank/DDBJ whole genome shotgun (WGS) entry which is preliminary data.</text>
</comment>
<organism evidence="3 4">
    <name type="scientific">Pontibacillus halophilus JSM 076056 = DSM 19796</name>
    <dbReference type="NCBI Taxonomy" id="1385510"/>
    <lineage>
        <taxon>Bacteria</taxon>
        <taxon>Bacillati</taxon>
        <taxon>Bacillota</taxon>
        <taxon>Bacilli</taxon>
        <taxon>Bacillales</taxon>
        <taxon>Bacillaceae</taxon>
        <taxon>Pontibacillus</taxon>
    </lineage>
</organism>
<evidence type="ECO:0000313" key="3">
    <source>
        <dbReference type="EMBL" id="KGX93181.1"/>
    </source>
</evidence>
<dbReference type="eggNOG" id="COG0758">
    <property type="taxonomic scope" value="Bacteria"/>
</dbReference>
<dbReference type="OrthoDB" id="9785707at2"/>
<sequence length="292" mass="33554">MTTAFALRLAHLHAILYRRRPLIRTILNQNPSLLRLYETSRREWVNDYGIHAKVADLLFQQLHNPELYYQVLKDVRAYTFIHEGEDRYPHLLRQIPDAPPVLYAMGDVTLLKYHPSLSIVGTRTPSNMASRKLDTVLLPLAKEKWLFVSGMARGIDRMVHEMAIENNTSTIGVLAFGLNHCYPHENWTLQKFIGENHLLLSEYPPSIPPEKWHFPERNRIISGLTYGTLVVEARNKSGSLITADQALEQNREVFAIPGEIWSEQCAGCLALIQQGAKMVQKPQHIIEDWKIM</sequence>
<dbReference type="SUPFAM" id="SSF102405">
    <property type="entry name" value="MCP/YpsA-like"/>
    <property type="match status" value="1"/>
</dbReference>
<evidence type="ECO:0000259" key="2">
    <source>
        <dbReference type="Pfam" id="PF02481"/>
    </source>
</evidence>
<dbReference type="InterPro" id="IPR003488">
    <property type="entry name" value="DprA"/>
</dbReference>
<dbReference type="Gene3D" id="3.40.50.450">
    <property type="match status" value="1"/>
</dbReference>
<reference evidence="3 4" key="1">
    <citation type="submission" date="2013-08" db="EMBL/GenBank/DDBJ databases">
        <authorList>
            <person name="Huang J."/>
            <person name="Wang G."/>
        </authorList>
    </citation>
    <scope>NUCLEOTIDE SEQUENCE [LARGE SCALE GENOMIC DNA]</scope>
    <source>
        <strain evidence="3 4">JSM 076056</strain>
    </source>
</reference>
<dbReference type="InterPro" id="IPR057666">
    <property type="entry name" value="DrpA_SLOG"/>
</dbReference>
<accession>A0A0A5GIU4</accession>
<dbReference type="NCBIfam" id="TIGR00732">
    <property type="entry name" value="dprA"/>
    <property type="match status" value="1"/>
</dbReference>
<protein>
    <submittedName>
        <fullName evidence="3">DNA processing protein DprA</fullName>
    </submittedName>
</protein>
<gene>
    <name evidence="3" type="ORF">N781_12275</name>
</gene>
<dbReference type="Proteomes" id="UP000030528">
    <property type="component" value="Unassembled WGS sequence"/>
</dbReference>
<evidence type="ECO:0000313" key="4">
    <source>
        <dbReference type="Proteomes" id="UP000030528"/>
    </source>
</evidence>
<dbReference type="PANTHER" id="PTHR43022">
    <property type="entry name" value="PROTEIN SMF"/>
    <property type="match status" value="1"/>
</dbReference>
<dbReference type="STRING" id="1385510.GCA_000425205_01314"/>
<comment type="similarity">
    <text evidence="1">Belongs to the DprA/Smf family.</text>
</comment>
<dbReference type="PANTHER" id="PTHR43022:SF1">
    <property type="entry name" value="PROTEIN SMF"/>
    <property type="match status" value="1"/>
</dbReference>
<feature type="domain" description="Smf/DprA SLOG" evidence="2">
    <location>
        <begin position="80"/>
        <end position="289"/>
    </location>
</feature>